<accession>A0A6S8P6F7</accession>
<proteinExistence type="predicted"/>
<name>A0A6S8P6F7_9STRA</name>
<organism evidence="2">
    <name type="scientific">Amphora coffeiformis</name>
    <dbReference type="NCBI Taxonomy" id="265554"/>
    <lineage>
        <taxon>Eukaryota</taxon>
        <taxon>Sar</taxon>
        <taxon>Stramenopiles</taxon>
        <taxon>Ochrophyta</taxon>
        <taxon>Bacillariophyta</taxon>
        <taxon>Bacillariophyceae</taxon>
        <taxon>Bacillariophycidae</taxon>
        <taxon>Thalassiophysales</taxon>
        <taxon>Catenulaceae</taxon>
        <taxon>Amphora</taxon>
    </lineage>
</organism>
<evidence type="ECO:0000313" key="2">
    <source>
        <dbReference type="EMBL" id="CAE0420316.1"/>
    </source>
</evidence>
<sequence length="286" mass="32725">MGIFAKFRPQGGHAEQLINEALVVEDTDDNSSLDLETQMTVMFLVLSTLLVCRFATRRQVQNIHGEHLLDMSNLNDAANFKEVFLCYLQASVLEPVLAIGGMERAQDEAAVINLLTLASICWWIWLITDAFDFADVMQRFKYSNELREDRNKDPDAYQWLLLSDVSEDAEQERKTLQGSLARDVGLWFMMASIAAAWLPGAVTHRDVLHAYVVVILWTIQHWLCRRATAWTASPVVTYFFPSTALMPLEYCLPLMDVADTVEDLEFLVNYREFTYRRTGVELIIQS</sequence>
<evidence type="ECO:0000313" key="1">
    <source>
        <dbReference type="EMBL" id="CAE0420315.1"/>
    </source>
</evidence>
<dbReference type="EMBL" id="HBIM01023109">
    <property type="protein sequence ID" value="CAE0420315.1"/>
    <property type="molecule type" value="Transcribed_RNA"/>
</dbReference>
<dbReference type="EMBL" id="HBIM01023110">
    <property type="protein sequence ID" value="CAE0420316.1"/>
    <property type="molecule type" value="Transcribed_RNA"/>
</dbReference>
<protein>
    <submittedName>
        <fullName evidence="2">Uncharacterized protein</fullName>
    </submittedName>
</protein>
<dbReference type="AlphaFoldDB" id="A0A6S8P6F7"/>
<reference evidence="2" key="1">
    <citation type="submission" date="2021-01" db="EMBL/GenBank/DDBJ databases">
        <authorList>
            <person name="Corre E."/>
            <person name="Pelletier E."/>
            <person name="Niang G."/>
            <person name="Scheremetjew M."/>
            <person name="Finn R."/>
            <person name="Kale V."/>
            <person name="Holt S."/>
            <person name="Cochrane G."/>
            <person name="Meng A."/>
            <person name="Brown T."/>
            <person name="Cohen L."/>
        </authorList>
    </citation>
    <scope>NUCLEOTIDE SEQUENCE</scope>
    <source>
        <strain evidence="2">CCMP127</strain>
    </source>
</reference>
<gene>
    <name evidence="1" type="ORF">ACOF00016_LOCUS17102</name>
    <name evidence="2" type="ORF">ACOF00016_LOCUS17103</name>
</gene>